<name>A0A699ZES6_HAELA</name>
<accession>A0A699ZES6</accession>
<reference evidence="1 2" key="1">
    <citation type="submission" date="2020-02" db="EMBL/GenBank/DDBJ databases">
        <title>Draft genome sequence of Haematococcus lacustris strain NIES-144.</title>
        <authorList>
            <person name="Morimoto D."/>
            <person name="Nakagawa S."/>
            <person name="Yoshida T."/>
            <person name="Sawayama S."/>
        </authorList>
    </citation>
    <scope>NUCLEOTIDE SEQUENCE [LARGE SCALE GENOMIC DNA]</scope>
    <source>
        <strain evidence="1 2">NIES-144</strain>
    </source>
</reference>
<organism evidence="1 2">
    <name type="scientific">Haematococcus lacustris</name>
    <name type="common">Green alga</name>
    <name type="synonym">Haematococcus pluvialis</name>
    <dbReference type="NCBI Taxonomy" id="44745"/>
    <lineage>
        <taxon>Eukaryota</taxon>
        <taxon>Viridiplantae</taxon>
        <taxon>Chlorophyta</taxon>
        <taxon>core chlorophytes</taxon>
        <taxon>Chlorophyceae</taxon>
        <taxon>CS clade</taxon>
        <taxon>Chlamydomonadales</taxon>
        <taxon>Haematococcaceae</taxon>
        <taxon>Haematococcus</taxon>
    </lineage>
</organism>
<keyword evidence="2" id="KW-1185">Reference proteome</keyword>
<gene>
    <name evidence="1" type="ORF">HaLaN_18475</name>
</gene>
<evidence type="ECO:0000313" key="2">
    <source>
        <dbReference type="Proteomes" id="UP000485058"/>
    </source>
</evidence>
<dbReference type="Proteomes" id="UP000485058">
    <property type="component" value="Unassembled WGS sequence"/>
</dbReference>
<dbReference type="AlphaFoldDB" id="A0A699ZES6"/>
<protein>
    <submittedName>
        <fullName evidence="1">Uncharacterized protein</fullName>
    </submittedName>
</protein>
<proteinExistence type="predicted"/>
<comment type="caution">
    <text evidence="1">The sequence shown here is derived from an EMBL/GenBank/DDBJ whole genome shotgun (WGS) entry which is preliminary data.</text>
</comment>
<evidence type="ECO:0000313" key="1">
    <source>
        <dbReference type="EMBL" id="GFH21217.1"/>
    </source>
</evidence>
<sequence>MRHAGPVRPPVQCFCVQLENATAWKSRSQHLDQSGGVNSLLPALLPAHRGLPSADAPLALVPELHEVLTAIGHTLSCNAFVASSQEQCAGLINYRKH</sequence>
<feature type="non-terminal residue" evidence="1">
    <location>
        <position position="1"/>
    </location>
</feature>
<dbReference type="EMBL" id="BLLF01001782">
    <property type="protein sequence ID" value="GFH21217.1"/>
    <property type="molecule type" value="Genomic_DNA"/>
</dbReference>